<keyword evidence="7 9" id="KW-1133">Transmembrane helix</keyword>
<evidence type="ECO:0000256" key="8">
    <source>
        <dbReference type="ARBA" id="ARBA00023136"/>
    </source>
</evidence>
<name>A0A510JDD1_9FUSO</name>
<dbReference type="GO" id="GO:0140359">
    <property type="term" value="F:ABC-type transporter activity"/>
    <property type="evidence" value="ECO:0007669"/>
    <property type="project" value="InterPro"/>
</dbReference>
<evidence type="ECO:0000256" key="4">
    <source>
        <dbReference type="ARBA" id="ARBA00022475"/>
    </source>
</evidence>
<keyword evidence="4 9" id="KW-1003">Cell membrane</keyword>
<dbReference type="InterPro" id="IPR000412">
    <property type="entry name" value="ABC_2_transport"/>
</dbReference>
<evidence type="ECO:0000256" key="7">
    <source>
        <dbReference type="ARBA" id="ARBA00022989"/>
    </source>
</evidence>
<evidence type="ECO:0000256" key="1">
    <source>
        <dbReference type="ARBA" id="ARBA00004429"/>
    </source>
</evidence>
<organism evidence="10 11">
    <name type="scientific">Pseudoleptotrichia goodfellowii</name>
    <dbReference type="NCBI Taxonomy" id="157692"/>
    <lineage>
        <taxon>Bacteria</taxon>
        <taxon>Fusobacteriati</taxon>
        <taxon>Fusobacteriota</taxon>
        <taxon>Fusobacteriia</taxon>
        <taxon>Fusobacteriales</taxon>
        <taxon>Leptotrichiaceae</taxon>
        <taxon>Pseudoleptotrichia</taxon>
    </lineage>
</organism>
<comment type="subcellular location">
    <subcellularLocation>
        <location evidence="1">Cell inner membrane</location>
        <topology evidence="1">Multi-pass membrane protein</topology>
    </subcellularLocation>
    <subcellularLocation>
        <location evidence="9">Cell membrane</location>
        <topology evidence="9">Multi-pass membrane protein</topology>
    </subcellularLocation>
</comment>
<gene>
    <name evidence="10" type="ORF">JCM16774_2264</name>
</gene>
<evidence type="ECO:0000313" key="11">
    <source>
        <dbReference type="Proteomes" id="UP000321606"/>
    </source>
</evidence>
<evidence type="ECO:0000256" key="5">
    <source>
        <dbReference type="ARBA" id="ARBA00022519"/>
    </source>
</evidence>
<evidence type="ECO:0000256" key="6">
    <source>
        <dbReference type="ARBA" id="ARBA00022692"/>
    </source>
</evidence>
<feature type="transmembrane region" description="Helical" evidence="9">
    <location>
        <begin position="170"/>
        <end position="190"/>
    </location>
</feature>
<feature type="transmembrane region" description="Helical" evidence="9">
    <location>
        <begin position="101"/>
        <end position="124"/>
    </location>
</feature>
<keyword evidence="8 9" id="KW-0472">Membrane</keyword>
<accession>A0A510JDD1</accession>
<protein>
    <recommendedName>
        <fullName evidence="9">Transport permease protein</fullName>
    </recommendedName>
</protein>
<dbReference type="PRINTS" id="PR00164">
    <property type="entry name" value="ABC2TRNSPORT"/>
</dbReference>
<dbReference type="STRING" id="714315.GCA_000516535_02258"/>
<keyword evidence="3 9" id="KW-0813">Transport</keyword>
<proteinExistence type="inferred from homology"/>
<dbReference type="PROSITE" id="PS51012">
    <property type="entry name" value="ABC_TM2"/>
    <property type="match status" value="1"/>
</dbReference>
<dbReference type="OrthoDB" id="9786910at2"/>
<feature type="transmembrane region" description="Helical" evidence="9">
    <location>
        <begin position="27"/>
        <end position="49"/>
    </location>
</feature>
<keyword evidence="5" id="KW-0997">Cell inner membrane</keyword>
<dbReference type="Pfam" id="PF01061">
    <property type="entry name" value="ABC2_membrane"/>
    <property type="match status" value="1"/>
</dbReference>
<evidence type="ECO:0000256" key="2">
    <source>
        <dbReference type="ARBA" id="ARBA00007783"/>
    </source>
</evidence>
<keyword evidence="6 9" id="KW-0812">Transmembrane</keyword>
<evidence type="ECO:0000256" key="9">
    <source>
        <dbReference type="RuleBase" id="RU361157"/>
    </source>
</evidence>
<feature type="transmembrane region" description="Helical" evidence="9">
    <location>
        <begin position="136"/>
        <end position="158"/>
    </location>
</feature>
<dbReference type="AlphaFoldDB" id="A0A510JDD1"/>
<dbReference type="RefSeq" id="WP_026738356.1">
    <property type="nucleotide sequence ID" value="NZ_AP019822.1"/>
</dbReference>
<dbReference type="PANTHER" id="PTHR30413:SF8">
    <property type="entry name" value="TRANSPORT PERMEASE PROTEIN"/>
    <property type="match status" value="1"/>
</dbReference>
<feature type="transmembrane region" description="Helical" evidence="9">
    <location>
        <begin position="61"/>
        <end position="80"/>
    </location>
</feature>
<dbReference type="GO" id="GO:0043190">
    <property type="term" value="C:ATP-binding cassette (ABC) transporter complex"/>
    <property type="evidence" value="ECO:0007669"/>
    <property type="project" value="InterPro"/>
</dbReference>
<evidence type="ECO:0000313" key="10">
    <source>
        <dbReference type="EMBL" id="BBM37302.1"/>
    </source>
</evidence>
<comment type="similarity">
    <text evidence="2 9">Belongs to the ABC-2 integral membrane protein family.</text>
</comment>
<reference evidence="10 11" key="1">
    <citation type="submission" date="2019-07" db="EMBL/GenBank/DDBJ databases">
        <title>Complete Genome Sequence of Leptotrichia goodfellowii Strain JCM 16774.</title>
        <authorList>
            <person name="Watanabe S."/>
            <person name="Cui L."/>
        </authorList>
    </citation>
    <scope>NUCLEOTIDE SEQUENCE [LARGE SCALE GENOMIC DNA]</scope>
    <source>
        <strain evidence="10 11">JCM16774</strain>
    </source>
</reference>
<dbReference type="GO" id="GO:0015920">
    <property type="term" value="P:lipopolysaccharide transport"/>
    <property type="evidence" value="ECO:0007669"/>
    <property type="project" value="TreeGrafter"/>
</dbReference>
<sequence>MFKNKEILFVISQMDLKTRYQNSKIGFLWSFLKPLLQFFAYYTVFKVFLKIDVSEDYPLRLFLGVLLWNFFVEATGNGLNSYIGKKSIVTKIKIDKEILPVASYLTALMNFFLTMIIFLIVFFIQKKILINSFSDIFRFLFFLILYGIFIISINILLATVNVLFRDLQNIWDIILTYGVFLTPIIYTIAIPQEYLKIYYFLNPLAYPIEEIKAAFFGVNGSWESTAHLTSFILSVILWTVISMIVKRKLGTKVADYL</sequence>
<dbReference type="KEGG" id="lgo:JCM16774_2264"/>
<evidence type="ECO:0000256" key="3">
    <source>
        <dbReference type="ARBA" id="ARBA00022448"/>
    </source>
</evidence>
<dbReference type="EMBL" id="AP019822">
    <property type="protein sequence ID" value="BBM37302.1"/>
    <property type="molecule type" value="Genomic_DNA"/>
</dbReference>
<dbReference type="InterPro" id="IPR047817">
    <property type="entry name" value="ABC2_TM_bact-type"/>
</dbReference>
<feature type="transmembrane region" description="Helical" evidence="9">
    <location>
        <begin position="226"/>
        <end position="245"/>
    </location>
</feature>
<dbReference type="PANTHER" id="PTHR30413">
    <property type="entry name" value="INNER MEMBRANE TRANSPORT PERMEASE"/>
    <property type="match status" value="1"/>
</dbReference>
<dbReference type="Proteomes" id="UP000321606">
    <property type="component" value="Chromosome"/>
</dbReference>
<dbReference type="InterPro" id="IPR013525">
    <property type="entry name" value="ABC2_TM"/>
</dbReference>